<feature type="transmembrane region" description="Helical" evidence="1">
    <location>
        <begin position="249"/>
        <end position="272"/>
    </location>
</feature>
<keyword evidence="1" id="KW-0812">Transmembrane</keyword>
<feature type="transmembrane region" description="Helical" evidence="1">
    <location>
        <begin position="178"/>
        <end position="211"/>
    </location>
</feature>
<accession>A0A4R2PVM9</accession>
<comment type="caution">
    <text evidence="3">The sequence shown here is derived from an EMBL/GenBank/DDBJ whole genome shotgun (WGS) entry which is preliminary data.</text>
</comment>
<dbReference type="Pfam" id="PF01757">
    <property type="entry name" value="Acyl_transf_3"/>
    <property type="match status" value="1"/>
</dbReference>
<evidence type="ECO:0000259" key="2">
    <source>
        <dbReference type="Pfam" id="PF01757"/>
    </source>
</evidence>
<dbReference type="GO" id="GO:0016747">
    <property type="term" value="F:acyltransferase activity, transferring groups other than amino-acyl groups"/>
    <property type="evidence" value="ECO:0007669"/>
    <property type="project" value="InterPro"/>
</dbReference>
<evidence type="ECO:0000256" key="1">
    <source>
        <dbReference type="SAM" id="Phobius"/>
    </source>
</evidence>
<dbReference type="InterPro" id="IPR002656">
    <property type="entry name" value="Acyl_transf_3_dom"/>
</dbReference>
<sequence>MLVVAGHARAFVFEDHTPGGGVLADLFYLATGLGHQAVIIFFAMSGYLVGGPAIRMLWFGTFAWVPYVARRLSRLWIVAIPALLLTLAFDTFGASLSGGKGYDGSYNALLSSGPGAQGLADSSVTFLGNVLFLQTVTVPVFGSNGPMWSLANEFWYYVFIPTALWVSLGIAQRRIRTIGIVALAAMVVLLPAAFIVGGFVWLAGAVAAVAAQDRRLKPLFEHNLARATTIVALPVGMVGAKLLSASSDLWFGLLVAAGLPVWAAMPSVSRVFNVISEHLAEMSFTLYLTHFPLLMFFSTVWLLPDQLALSTTGITTYAVLILAAFVYAWLVWWLFERHTNRVYRWAMARLDSGWLQQSVPRNEKQDT</sequence>
<proteinExistence type="predicted"/>
<reference evidence="3 4" key="1">
    <citation type="submission" date="2019-03" db="EMBL/GenBank/DDBJ databases">
        <title>Genomic Encyclopedia of Type Strains, Phase IV (KMG-IV): sequencing the most valuable type-strain genomes for metagenomic binning, comparative biology and taxonomic classification.</title>
        <authorList>
            <person name="Goeker M."/>
        </authorList>
    </citation>
    <scope>NUCLEOTIDE SEQUENCE [LARGE SCALE GENOMIC DNA]</scope>
    <source>
        <strain evidence="3 4">DSM 18063</strain>
    </source>
</reference>
<feature type="transmembrane region" description="Helical" evidence="1">
    <location>
        <begin position="75"/>
        <end position="96"/>
    </location>
</feature>
<evidence type="ECO:0000313" key="4">
    <source>
        <dbReference type="Proteomes" id="UP000294835"/>
    </source>
</evidence>
<protein>
    <submittedName>
        <fullName evidence="3">Peptidoglycan/LPS O-acetylase OafA/YrhL</fullName>
    </submittedName>
</protein>
<dbReference type="AlphaFoldDB" id="A0A4R2PVM9"/>
<dbReference type="EMBL" id="SLXP01000013">
    <property type="protein sequence ID" value="TCP39304.1"/>
    <property type="molecule type" value="Genomic_DNA"/>
</dbReference>
<feature type="transmembrane region" description="Helical" evidence="1">
    <location>
        <begin position="314"/>
        <end position="335"/>
    </location>
</feature>
<organism evidence="3 4">
    <name type="scientific">Rhodovulum marinum</name>
    <dbReference type="NCBI Taxonomy" id="320662"/>
    <lineage>
        <taxon>Bacteria</taxon>
        <taxon>Pseudomonadati</taxon>
        <taxon>Pseudomonadota</taxon>
        <taxon>Alphaproteobacteria</taxon>
        <taxon>Rhodobacterales</taxon>
        <taxon>Paracoccaceae</taxon>
        <taxon>Rhodovulum</taxon>
    </lineage>
</organism>
<keyword evidence="1" id="KW-1133">Transmembrane helix</keyword>
<feature type="domain" description="Acyltransferase 3" evidence="2">
    <location>
        <begin position="1"/>
        <end position="333"/>
    </location>
</feature>
<feature type="transmembrane region" description="Helical" evidence="1">
    <location>
        <begin position="33"/>
        <end position="54"/>
    </location>
</feature>
<keyword evidence="4" id="KW-1185">Reference proteome</keyword>
<name>A0A4R2PVM9_9RHOB</name>
<evidence type="ECO:0000313" key="3">
    <source>
        <dbReference type="EMBL" id="TCP39304.1"/>
    </source>
</evidence>
<gene>
    <name evidence="3" type="ORF">EV662_11381</name>
</gene>
<feature type="transmembrane region" description="Helical" evidence="1">
    <location>
        <begin position="284"/>
        <end position="302"/>
    </location>
</feature>
<feature type="transmembrane region" description="Helical" evidence="1">
    <location>
        <begin position="154"/>
        <end position="172"/>
    </location>
</feature>
<dbReference type="Proteomes" id="UP000294835">
    <property type="component" value="Unassembled WGS sequence"/>
</dbReference>
<keyword evidence="1" id="KW-0472">Membrane</keyword>